<feature type="domain" description="MobA-like NTP transferase" evidence="2">
    <location>
        <begin position="14"/>
        <end position="179"/>
    </location>
</feature>
<dbReference type="EMBL" id="CP040017">
    <property type="protein sequence ID" value="QCP13203.1"/>
    <property type="molecule type" value="Genomic_DNA"/>
</dbReference>
<dbReference type="AlphaFoldDB" id="A0A4P8HTE5"/>
<keyword evidence="1" id="KW-0460">Magnesium</keyword>
<evidence type="ECO:0000313" key="4">
    <source>
        <dbReference type="EMBL" id="QCP13203.1"/>
    </source>
</evidence>
<dbReference type="PANTHER" id="PTHR43777">
    <property type="entry name" value="MOLYBDENUM COFACTOR CYTIDYLYLTRANSFERASE"/>
    <property type="match status" value="1"/>
</dbReference>
<dbReference type="EMBL" id="JACHXS010000007">
    <property type="protein sequence ID" value="MBB3223109.1"/>
    <property type="molecule type" value="Genomic_DNA"/>
</dbReference>
<dbReference type="GO" id="GO:0061602">
    <property type="term" value="F:molybdenum cofactor cytidylyltransferase activity"/>
    <property type="evidence" value="ECO:0007669"/>
    <property type="project" value="UniProtKB-EC"/>
</dbReference>
<proteinExistence type="predicted"/>
<keyword evidence="3" id="KW-0808">Transferase</keyword>
<organism evidence="3 6">
    <name type="scientific">Pseudoduganella umbonata</name>
    <dbReference type="NCBI Taxonomy" id="864828"/>
    <lineage>
        <taxon>Bacteria</taxon>
        <taxon>Pseudomonadati</taxon>
        <taxon>Pseudomonadota</taxon>
        <taxon>Betaproteobacteria</taxon>
        <taxon>Burkholderiales</taxon>
        <taxon>Oxalobacteraceae</taxon>
        <taxon>Telluria group</taxon>
        <taxon>Pseudoduganella</taxon>
    </lineage>
</organism>
<name>A0A4P8HTE5_9BURK</name>
<sequence length="204" mass="20967">MTASAILPGSAIAGILLAAGRGRRFDPLGQRNKLLQPIDGEPVVVRSARHLLAALPRVVAVVRDDAEGAQLGAQLAALGCEVALCEEADSGMAASLVHGLRHAADASGWVVALGDMPRVRPATIAALAGAVEAGADIAVPVHGNEHGTQRGNPVAFSRRHLPQLLALTGDRGARGIVKDNIVNEVAVDDPGILLDIDTPPDLLQ</sequence>
<dbReference type="InterPro" id="IPR025877">
    <property type="entry name" value="MobA-like_NTP_Trfase"/>
</dbReference>
<dbReference type="Pfam" id="PF12804">
    <property type="entry name" value="NTP_transf_3"/>
    <property type="match status" value="1"/>
</dbReference>
<dbReference type="Proteomes" id="UP000584325">
    <property type="component" value="Unassembled WGS sequence"/>
</dbReference>
<dbReference type="OrthoDB" id="5298793at2"/>
<dbReference type="Proteomes" id="UP000298763">
    <property type="component" value="Chromosome"/>
</dbReference>
<evidence type="ECO:0000259" key="2">
    <source>
        <dbReference type="Pfam" id="PF12804"/>
    </source>
</evidence>
<keyword evidence="3" id="KW-0548">Nucleotidyltransferase</keyword>
<keyword evidence="5" id="KW-1185">Reference proteome</keyword>
<dbReference type="InterPro" id="IPR029044">
    <property type="entry name" value="Nucleotide-diphossugar_trans"/>
</dbReference>
<dbReference type="EC" id="2.7.7.76" evidence="3"/>
<protein>
    <submittedName>
        <fullName evidence="3">Molybdenum cofactor cytidylyltransferase</fullName>
        <ecNumber evidence="3">2.7.7.76</ecNumber>
    </submittedName>
    <submittedName>
        <fullName evidence="4">Nucleotidyltransferase family protein</fullName>
    </submittedName>
</protein>
<dbReference type="Gene3D" id="3.90.550.10">
    <property type="entry name" value="Spore Coat Polysaccharide Biosynthesis Protein SpsA, Chain A"/>
    <property type="match status" value="1"/>
</dbReference>
<accession>A0A4P8HTE5</accession>
<evidence type="ECO:0000313" key="6">
    <source>
        <dbReference type="Proteomes" id="UP000584325"/>
    </source>
</evidence>
<evidence type="ECO:0000313" key="5">
    <source>
        <dbReference type="Proteomes" id="UP000298763"/>
    </source>
</evidence>
<gene>
    <name evidence="4" type="ORF">FCL38_24245</name>
    <name evidence="3" type="ORF">FHS02_003947</name>
</gene>
<evidence type="ECO:0000313" key="3">
    <source>
        <dbReference type="EMBL" id="MBB3223109.1"/>
    </source>
</evidence>
<dbReference type="PANTHER" id="PTHR43777:SF1">
    <property type="entry name" value="MOLYBDENUM COFACTOR CYTIDYLYLTRANSFERASE"/>
    <property type="match status" value="1"/>
</dbReference>
<reference evidence="4 5" key="1">
    <citation type="submission" date="2019-05" db="EMBL/GenBank/DDBJ databases">
        <title>Draft Genome Sequences of Six Type Strains of the Genus Massilia.</title>
        <authorList>
            <person name="Miess H."/>
            <person name="Frediansyhah A."/>
            <person name="Gross H."/>
        </authorList>
    </citation>
    <scope>NUCLEOTIDE SEQUENCE [LARGE SCALE GENOMIC DNA]</scope>
    <source>
        <strain evidence="4 5">DSMZ 26121</strain>
    </source>
</reference>
<dbReference type="SUPFAM" id="SSF53448">
    <property type="entry name" value="Nucleotide-diphospho-sugar transferases"/>
    <property type="match status" value="1"/>
</dbReference>
<dbReference type="RefSeq" id="WP_137315995.1">
    <property type="nucleotide sequence ID" value="NZ_CP040017.1"/>
</dbReference>
<reference evidence="3 6" key="2">
    <citation type="submission" date="2020-08" db="EMBL/GenBank/DDBJ databases">
        <title>Genomic Encyclopedia of Type Strains, Phase III (KMG-III): the genomes of soil and plant-associated and newly described type strains.</title>
        <authorList>
            <person name="Whitman W."/>
        </authorList>
    </citation>
    <scope>NUCLEOTIDE SEQUENCE [LARGE SCALE GENOMIC DNA]</scope>
    <source>
        <strain evidence="3 6">CECT 7753</strain>
    </source>
</reference>
<dbReference type="CDD" id="cd04182">
    <property type="entry name" value="GT_2_like_f"/>
    <property type="match status" value="1"/>
</dbReference>
<evidence type="ECO:0000256" key="1">
    <source>
        <dbReference type="ARBA" id="ARBA00022842"/>
    </source>
</evidence>